<keyword evidence="11" id="KW-1185">Reference proteome</keyword>
<dbReference type="UniPathway" id="UPA00219"/>
<dbReference type="SUPFAM" id="SSF141523">
    <property type="entry name" value="L,D-transpeptidase catalytic domain-like"/>
    <property type="match status" value="1"/>
</dbReference>
<feature type="domain" description="L,D-TPase catalytic" evidence="8">
    <location>
        <begin position="35"/>
        <end position="169"/>
    </location>
</feature>
<evidence type="ECO:0000313" key="11">
    <source>
        <dbReference type="Proteomes" id="UP000256794"/>
    </source>
</evidence>
<dbReference type="GO" id="GO:0008360">
    <property type="term" value="P:regulation of cell shape"/>
    <property type="evidence" value="ECO:0007669"/>
    <property type="project" value="UniProtKB-UniRule"/>
</dbReference>
<dbReference type="GO" id="GO:0004180">
    <property type="term" value="F:carboxypeptidase activity"/>
    <property type="evidence" value="ECO:0007669"/>
    <property type="project" value="UniProtKB-ARBA"/>
</dbReference>
<dbReference type="Gene3D" id="2.40.440.10">
    <property type="entry name" value="L,D-transpeptidase catalytic domain-like"/>
    <property type="match status" value="1"/>
</dbReference>
<evidence type="ECO:0000313" key="12">
    <source>
        <dbReference type="Proteomes" id="UP000256941"/>
    </source>
</evidence>
<sequence length="170" mass="18390">MMTGWLGRIVALVLVLGLAACGPSKFKTYSGPPVTQVVVNKGARQMLLLNGNTVLKAYRIGLGNEPLGHKQFEGDGRTPEGLYYIDRRNPDSRYHLSIGISYPNPHDSVQAAELGRSAGSDIFIHGQGPEGRVLSRQKLDWTAGCIAVTDAEVEDVYAMVRDGTPILITP</sequence>
<organism evidence="9 12">
    <name type="scientific">Paracoccus versutus</name>
    <name type="common">Thiobacillus versutus</name>
    <dbReference type="NCBI Taxonomy" id="34007"/>
    <lineage>
        <taxon>Bacteria</taxon>
        <taxon>Pseudomonadati</taxon>
        <taxon>Pseudomonadota</taxon>
        <taxon>Alphaproteobacteria</taxon>
        <taxon>Rhodobacterales</taxon>
        <taxon>Paracoccaceae</taxon>
        <taxon>Paracoccus</taxon>
    </lineage>
</organism>
<comment type="pathway">
    <text evidence="1 7">Cell wall biogenesis; peptidoglycan biosynthesis.</text>
</comment>
<dbReference type="Proteomes" id="UP000256941">
    <property type="component" value="Unassembled WGS sequence"/>
</dbReference>
<evidence type="ECO:0000256" key="2">
    <source>
        <dbReference type="ARBA" id="ARBA00005992"/>
    </source>
</evidence>
<evidence type="ECO:0000256" key="4">
    <source>
        <dbReference type="ARBA" id="ARBA00022960"/>
    </source>
</evidence>
<dbReference type="InterPro" id="IPR038063">
    <property type="entry name" value="Transpep_catalytic_dom"/>
</dbReference>
<dbReference type="EMBL" id="QTUJ01000001">
    <property type="protein sequence ID" value="REF72642.1"/>
    <property type="molecule type" value="Genomic_DNA"/>
</dbReference>
<evidence type="ECO:0000313" key="10">
    <source>
        <dbReference type="EMBL" id="REG55602.1"/>
    </source>
</evidence>
<evidence type="ECO:0000259" key="8">
    <source>
        <dbReference type="PROSITE" id="PS52029"/>
    </source>
</evidence>
<dbReference type="PANTHER" id="PTHR36699:SF1">
    <property type="entry name" value="L,D-TRANSPEPTIDASE YAFK-RELATED"/>
    <property type="match status" value="1"/>
</dbReference>
<reference evidence="11 12" key="1">
    <citation type="submission" date="2018-08" db="EMBL/GenBank/DDBJ databases">
        <title>Genomic Encyclopedia of Archaeal and Bacterial Type Strains, Phase II (KMG-II): from individual species to whole genera.</title>
        <authorList>
            <person name="Goeker M."/>
        </authorList>
    </citation>
    <scope>NUCLEOTIDE SEQUENCE [LARGE SCALE GENOMIC DNA]</scope>
    <source>
        <strain evidence="9 12">DSM 17099</strain>
        <strain evidence="10 11">DSM 582</strain>
    </source>
</reference>
<evidence type="ECO:0000256" key="7">
    <source>
        <dbReference type="PROSITE-ProRule" id="PRU01373"/>
    </source>
</evidence>
<feature type="active site" description="Nucleophile" evidence="7">
    <location>
        <position position="145"/>
    </location>
</feature>
<dbReference type="GO" id="GO:0016740">
    <property type="term" value="F:transferase activity"/>
    <property type="evidence" value="ECO:0007669"/>
    <property type="project" value="UniProtKB-KW"/>
</dbReference>
<evidence type="ECO:0000256" key="5">
    <source>
        <dbReference type="ARBA" id="ARBA00022984"/>
    </source>
</evidence>
<name>A0A3E0CFT1_PARVE</name>
<accession>A0A3E0CFT1</accession>
<dbReference type="EMBL" id="QUMX01000002">
    <property type="protein sequence ID" value="REG55602.1"/>
    <property type="molecule type" value="Genomic_DNA"/>
</dbReference>
<evidence type="ECO:0000256" key="3">
    <source>
        <dbReference type="ARBA" id="ARBA00022679"/>
    </source>
</evidence>
<evidence type="ECO:0000256" key="1">
    <source>
        <dbReference type="ARBA" id="ARBA00004752"/>
    </source>
</evidence>
<protein>
    <submittedName>
        <fullName evidence="9">L,D-transpeptidase-like protein</fullName>
    </submittedName>
</protein>
<dbReference type="InterPro" id="IPR005490">
    <property type="entry name" value="LD_TPept_cat_dom"/>
</dbReference>
<evidence type="ECO:0000313" key="9">
    <source>
        <dbReference type="EMBL" id="REF72642.1"/>
    </source>
</evidence>
<dbReference type="PROSITE" id="PS52029">
    <property type="entry name" value="LD_TPASE"/>
    <property type="match status" value="1"/>
</dbReference>
<dbReference type="Proteomes" id="UP000256794">
    <property type="component" value="Unassembled WGS sequence"/>
</dbReference>
<keyword evidence="3" id="KW-0808">Transferase</keyword>
<dbReference type="AlphaFoldDB" id="A0A3E0CFT1"/>
<keyword evidence="6 7" id="KW-0961">Cell wall biogenesis/degradation</keyword>
<dbReference type="GO" id="GO:0009252">
    <property type="term" value="P:peptidoglycan biosynthetic process"/>
    <property type="evidence" value="ECO:0007669"/>
    <property type="project" value="UniProtKB-UniPathway"/>
</dbReference>
<comment type="caution">
    <text evidence="9">The sequence shown here is derived from an EMBL/GenBank/DDBJ whole genome shotgun (WGS) entry which is preliminary data.</text>
</comment>
<dbReference type="GO" id="GO:0071555">
    <property type="term" value="P:cell wall organization"/>
    <property type="evidence" value="ECO:0007669"/>
    <property type="project" value="UniProtKB-UniRule"/>
</dbReference>
<comment type="similarity">
    <text evidence="2">Belongs to the YkuD family.</text>
</comment>
<accession>A0A3D9XWL5</accession>
<dbReference type="PANTHER" id="PTHR36699">
    <property type="entry name" value="LD-TRANSPEPTIDASE"/>
    <property type="match status" value="1"/>
</dbReference>
<keyword evidence="5 7" id="KW-0573">Peptidoglycan synthesis</keyword>
<feature type="active site" description="Proton donor/acceptor" evidence="7">
    <location>
        <position position="125"/>
    </location>
</feature>
<gene>
    <name evidence="10" type="ORF">ATH84_100241</name>
    <name evidence="9" type="ORF">BDD41_1129</name>
</gene>
<dbReference type="Pfam" id="PF03734">
    <property type="entry name" value="YkuD"/>
    <property type="match status" value="1"/>
</dbReference>
<dbReference type="CDD" id="cd16913">
    <property type="entry name" value="YkuD_like"/>
    <property type="match status" value="1"/>
</dbReference>
<proteinExistence type="inferred from homology"/>
<keyword evidence="4 7" id="KW-0133">Cell shape</keyword>
<evidence type="ECO:0000256" key="6">
    <source>
        <dbReference type="ARBA" id="ARBA00023316"/>
    </source>
</evidence>